<evidence type="ECO:0000256" key="7">
    <source>
        <dbReference type="ARBA" id="ARBA00023160"/>
    </source>
</evidence>
<keyword evidence="13" id="KW-1185">Reference proteome</keyword>
<dbReference type="InterPro" id="IPR000089">
    <property type="entry name" value="Biotin_lipoyl"/>
</dbReference>
<dbReference type="PANTHER" id="PTHR45266:SF3">
    <property type="entry name" value="OXALOACETATE DECARBOXYLASE ALPHA CHAIN"/>
    <property type="match status" value="1"/>
</dbReference>
<evidence type="ECO:0000256" key="3">
    <source>
        <dbReference type="ARBA" id="ARBA00017562"/>
    </source>
</evidence>
<evidence type="ECO:0000259" key="11">
    <source>
        <dbReference type="PROSITE" id="PS50968"/>
    </source>
</evidence>
<dbReference type="InterPro" id="IPR001882">
    <property type="entry name" value="Biotin_BS"/>
</dbReference>
<protein>
    <recommendedName>
        <fullName evidence="3 9">Biotin carboxyl carrier protein of acetyl-CoA carboxylase</fullName>
    </recommendedName>
</protein>
<evidence type="ECO:0000256" key="4">
    <source>
        <dbReference type="ARBA" id="ARBA00022516"/>
    </source>
</evidence>
<feature type="domain" description="Lipoyl-binding" evidence="11">
    <location>
        <begin position="83"/>
        <end position="159"/>
    </location>
</feature>
<keyword evidence="6 9" id="KW-0443">Lipid metabolism</keyword>
<keyword evidence="7 9" id="KW-0275">Fatty acid biosynthesis</keyword>
<sequence length="161" mass="16871">MIDLKTLKQLVKLMTDNDLTELDIEGDQDKVRLRRRGETPEVHYVSPAAAAPGPAAPAPVAPAAPVTAEPAQPAATEGTASGGVAIKSPMVGTFYSAASPDAKPYASVGDKVSPDTVVCLIEAMKVFNEIKAEASGTITRVLVENGQAVEFDQPLFEIKPD</sequence>
<dbReference type="RefSeq" id="WP_425344760.1">
    <property type="nucleotide sequence ID" value="NZ_JBGUBD010000003.1"/>
</dbReference>
<dbReference type="Gene3D" id="2.40.50.100">
    <property type="match status" value="1"/>
</dbReference>
<evidence type="ECO:0000313" key="13">
    <source>
        <dbReference type="Proteomes" id="UP001575105"/>
    </source>
</evidence>
<accession>A0ABV4U3V7</accession>
<keyword evidence="4 9" id="KW-0444">Lipid biosynthesis</keyword>
<evidence type="ECO:0000256" key="1">
    <source>
        <dbReference type="ARBA" id="ARBA00003761"/>
    </source>
</evidence>
<dbReference type="PANTHER" id="PTHR45266">
    <property type="entry name" value="OXALOACETATE DECARBOXYLASE ALPHA CHAIN"/>
    <property type="match status" value="1"/>
</dbReference>
<dbReference type="PROSITE" id="PS00188">
    <property type="entry name" value="BIOTIN"/>
    <property type="match status" value="1"/>
</dbReference>
<dbReference type="InterPro" id="IPR050709">
    <property type="entry name" value="Biotin_Carboxyl_Carrier/Decarb"/>
</dbReference>
<evidence type="ECO:0000313" key="12">
    <source>
        <dbReference type="EMBL" id="MFA9477835.1"/>
    </source>
</evidence>
<proteinExistence type="predicted"/>
<dbReference type="PROSITE" id="PS50968">
    <property type="entry name" value="BIOTINYL_LIPOYL"/>
    <property type="match status" value="1"/>
</dbReference>
<dbReference type="CDD" id="cd06850">
    <property type="entry name" value="biotinyl_domain"/>
    <property type="match status" value="1"/>
</dbReference>
<gene>
    <name evidence="12" type="primary">accB</name>
    <name evidence="12" type="ORF">ACERK3_05945</name>
</gene>
<evidence type="ECO:0000256" key="9">
    <source>
        <dbReference type="RuleBase" id="RU364072"/>
    </source>
</evidence>
<dbReference type="PRINTS" id="PR01071">
    <property type="entry name" value="ACOABIOTINCC"/>
</dbReference>
<keyword evidence="5 9" id="KW-0276">Fatty acid metabolism</keyword>
<organism evidence="12 13">
    <name type="scientific">Natronomicrosphaera hydrolytica</name>
    <dbReference type="NCBI Taxonomy" id="3242702"/>
    <lineage>
        <taxon>Bacteria</taxon>
        <taxon>Pseudomonadati</taxon>
        <taxon>Planctomycetota</taxon>
        <taxon>Phycisphaerae</taxon>
        <taxon>Phycisphaerales</taxon>
        <taxon>Phycisphaeraceae</taxon>
        <taxon>Natronomicrosphaera</taxon>
    </lineage>
</organism>
<keyword evidence="12" id="KW-0436">Ligase</keyword>
<dbReference type="SUPFAM" id="SSF51230">
    <property type="entry name" value="Single hybrid motif"/>
    <property type="match status" value="1"/>
</dbReference>
<dbReference type="GO" id="GO:0003989">
    <property type="term" value="F:acetyl-CoA carboxylase activity"/>
    <property type="evidence" value="ECO:0007669"/>
    <property type="project" value="UniProtKB-EC"/>
</dbReference>
<reference evidence="12 13" key="1">
    <citation type="submission" date="2024-08" db="EMBL/GenBank/DDBJ databases">
        <title>Whole-genome sequencing of halo(alkali)philic microorganisms from hypersaline lakes.</title>
        <authorList>
            <person name="Sorokin D.Y."/>
            <person name="Merkel A.Y."/>
            <person name="Messina E."/>
            <person name="Yakimov M."/>
        </authorList>
    </citation>
    <scope>NUCLEOTIDE SEQUENCE [LARGE SCALE GENOMIC DNA]</scope>
    <source>
        <strain evidence="12 13">AB-hyl4</strain>
    </source>
</reference>
<evidence type="ECO:0000256" key="2">
    <source>
        <dbReference type="ARBA" id="ARBA00005194"/>
    </source>
</evidence>
<evidence type="ECO:0000256" key="8">
    <source>
        <dbReference type="ARBA" id="ARBA00023267"/>
    </source>
</evidence>
<comment type="caution">
    <text evidence="12">The sequence shown here is derived from an EMBL/GenBank/DDBJ whole genome shotgun (WGS) entry which is preliminary data.</text>
</comment>
<name>A0ABV4U3V7_9BACT</name>
<evidence type="ECO:0000256" key="6">
    <source>
        <dbReference type="ARBA" id="ARBA00023098"/>
    </source>
</evidence>
<comment type="pathway">
    <text evidence="2 9">Lipid metabolism; fatty acid biosynthesis.</text>
</comment>
<comment type="function">
    <text evidence="1 9">This protein is a component of the acetyl coenzyme A carboxylase complex; first, biotin carboxylase catalyzes the carboxylation of the carrier protein and then the transcarboxylase transfers the carboxyl group to form malonyl-CoA.</text>
</comment>
<dbReference type="Pfam" id="PF00364">
    <property type="entry name" value="Biotin_lipoyl"/>
    <property type="match status" value="1"/>
</dbReference>
<evidence type="ECO:0000256" key="5">
    <source>
        <dbReference type="ARBA" id="ARBA00022832"/>
    </source>
</evidence>
<dbReference type="InterPro" id="IPR001249">
    <property type="entry name" value="AcCoA_biotinCC"/>
</dbReference>
<dbReference type="InterPro" id="IPR011053">
    <property type="entry name" value="Single_hybrid_motif"/>
</dbReference>
<dbReference type="NCBIfam" id="TIGR00531">
    <property type="entry name" value="BCCP"/>
    <property type="match status" value="1"/>
</dbReference>
<feature type="compositionally biased region" description="Low complexity" evidence="10">
    <location>
        <begin position="63"/>
        <end position="79"/>
    </location>
</feature>
<evidence type="ECO:0000256" key="10">
    <source>
        <dbReference type="SAM" id="MobiDB-lite"/>
    </source>
</evidence>
<keyword evidence="8 9" id="KW-0092">Biotin</keyword>
<dbReference type="Proteomes" id="UP001575105">
    <property type="component" value="Unassembled WGS sequence"/>
</dbReference>
<dbReference type="EMBL" id="JBGUBD010000003">
    <property type="protein sequence ID" value="MFA9477835.1"/>
    <property type="molecule type" value="Genomic_DNA"/>
</dbReference>
<feature type="region of interest" description="Disordered" evidence="10">
    <location>
        <begin position="48"/>
        <end position="82"/>
    </location>
</feature>